<evidence type="ECO:0000256" key="1">
    <source>
        <dbReference type="ARBA" id="ARBA00004429"/>
    </source>
</evidence>
<reference evidence="9 10" key="1">
    <citation type="submission" date="2021-06" db="EMBL/GenBank/DDBJ databases">
        <title>Nitratireductor porphyridii sp. nov., isolated from a small marine red alga, Porphyridium purpureum in South Korea.</title>
        <authorList>
            <person name="Kim K.H."/>
            <person name="Kristyanto S."/>
            <person name="Jeon C.O."/>
        </authorList>
    </citation>
    <scope>NUCLEOTIDE SEQUENCE [LARGE SCALE GENOMIC DNA]</scope>
    <source>
        <strain evidence="9 10">R6</strain>
        <plasmid evidence="9">pR6_1</plasmid>
    </source>
</reference>
<dbReference type="EMBL" id="JAHSQO010000006">
    <property type="protein sequence ID" value="MBY8918443.1"/>
    <property type="molecule type" value="Genomic_DNA"/>
</dbReference>
<evidence type="ECO:0000256" key="5">
    <source>
        <dbReference type="ARBA" id="ARBA00022989"/>
    </source>
</evidence>
<keyword evidence="2" id="KW-1003">Cell membrane</keyword>
<gene>
    <name evidence="9" type="ORF">KVG22_17705</name>
</gene>
<keyword evidence="4 7" id="KW-0812">Transmembrane</keyword>
<dbReference type="PANTHER" id="PTHR33362">
    <property type="entry name" value="SIALIC ACID TRAP TRANSPORTER PERMEASE PROTEIN SIAT-RELATED"/>
    <property type="match status" value="1"/>
</dbReference>
<dbReference type="Proteomes" id="UP000777661">
    <property type="component" value="Unassembled WGS sequence"/>
</dbReference>
<evidence type="ECO:0000313" key="9">
    <source>
        <dbReference type="EMBL" id="MBY8918443.1"/>
    </source>
</evidence>
<dbReference type="PANTHER" id="PTHR33362:SF3">
    <property type="entry name" value="SIALIC ACID TRAP TRANSPORTER PERMEASE PROTEIN SIAT"/>
    <property type="match status" value="1"/>
</dbReference>
<feature type="domain" description="TRAP C4-dicarboxylate transport system permease DctM subunit" evidence="8">
    <location>
        <begin position="6"/>
        <end position="415"/>
    </location>
</feature>
<protein>
    <recommendedName>
        <fullName evidence="7">TRAP transporter large permease protein</fullName>
    </recommendedName>
</protein>
<organism evidence="9 10">
    <name type="scientific">Nitratireductor rhodophyticola</name>
    <dbReference type="NCBI Taxonomy" id="2854036"/>
    <lineage>
        <taxon>Bacteria</taxon>
        <taxon>Pseudomonadati</taxon>
        <taxon>Pseudomonadota</taxon>
        <taxon>Alphaproteobacteria</taxon>
        <taxon>Hyphomicrobiales</taxon>
        <taxon>Phyllobacteriaceae</taxon>
        <taxon>Nitratireductor</taxon>
    </lineage>
</organism>
<feature type="transmembrane region" description="Helical" evidence="7">
    <location>
        <begin position="94"/>
        <end position="119"/>
    </location>
</feature>
<keyword evidence="6 7" id="KW-0472">Membrane</keyword>
<dbReference type="PIRSF" id="PIRSF006066">
    <property type="entry name" value="HI0050"/>
    <property type="match status" value="1"/>
</dbReference>
<comment type="caution">
    <text evidence="9">The sequence shown here is derived from an EMBL/GenBank/DDBJ whole genome shotgun (WGS) entry which is preliminary data.</text>
</comment>
<feature type="transmembrane region" description="Helical" evidence="7">
    <location>
        <begin position="313"/>
        <end position="333"/>
    </location>
</feature>
<geneLocation type="plasmid" evidence="9">
    <name>pR6_1</name>
</geneLocation>
<sequence>MTLLLFAGFVALILLRVPITMAIGLAVLSALIYAGFSDTLYIIPLQVLDGVDNPSLLAIPFFIMAGNLMNGVGMTDRIFNFASALVGHMRAGLAQVNVVSSLLFAGVSGAAVADCAGLGTIEIKAMRERGYPAPFAAALTAASAVVGPIIPPSISLVVYAFLSNTSVARLFLAGIIPGLIVGMSLMAFNYLVALKQDFPREERKSLPQIGRSAIDGIAALVAPGIILVAILTGFTTATEAGVLACVYTIALGFVYRTFSFRMLWQALTETMTITSVIMIIIGFSHVMGWLLAIEQIPQQLADQILLFTESRTVFLFLLLGFLLLVGCFVEGVPAKLILVPMLLPIIDQFGIDRIHFGLIITLALLIGIATPPMGIALYIVAEVGKVPFEKVAVAILPFLIPLIVALLMITFVPELVLFLPNLVLGPA</sequence>
<feature type="transmembrane region" description="Helical" evidence="7">
    <location>
        <begin position="270"/>
        <end position="293"/>
    </location>
</feature>
<evidence type="ECO:0000256" key="3">
    <source>
        <dbReference type="ARBA" id="ARBA00022519"/>
    </source>
</evidence>
<feature type="transmembrane region" description="Helical" evidence="7">
    <location>
        <begin position="55"/>
        <end position="74"/>
    </location>
</feature>
<evidence type="ECO:0000313" key="10">
    <source>
        <dbReference type="Proteomes" id="UP000777661"/>
    </source>
</evidence>
<evidence type="ECO:0000256" key="7">
    <source>
        <dbReference type="RuleBase" id="RU369079"/>
    </source>
</evidence>
<keyword evidence="9" id="KW-0614">Plasmid</keyword>
<comment type="subcellular location">
    <subcellularLocation>
        <location evidence="1 7">Cell inner membrane</location>
        <topology evidence="1 7">Multi-pass membrane protein</topology>
    </subcellularLocation>
</comment>
<keyword evidence="7" id="KW-0813">Transport</keyword>
<keyword evidence="5 7" id="KW-1133">Transmembrane helix</keyword>
<proteinExistence type="inferred from homology"/>
<comment type="function">
    <text evidence="7">Part of the tripartite ATP-independent periplasmic (TRAP) transport system.</text>
</comment>
<keyword evidence="10" id="KW-1185">Reference proteome</keyword>
<dbReference type="NCBIfam" id="TIGR00786">
    <property type="entry name" value="dctM"/>
    <property type="match status" value="1"/>
</dbReference>
<evidence type="ECO:0000256" key="4">
    <source>
        <dbReference type="ARBA" id="ARBA00022692"/>
    </source>
</evidence>
<feature type="transmembrane region" description="Helical" evidence="7">
    <location>
        <begin position="240"/>
        <end position="258"/>
    </location>
</feature>
<dbReference type="InterPro" id="IPR010656">
    <property type="entry name" value="DctM"/>
</dbReference>
<name>A0ABS7RFJ7_9HYPH</name>
<dbReference type="Pfam" id="PF06808">
    <property type="entry name" value="DctM"/>
    <property type="match status" value="1"/>
</dbReference>
<comment type="caution">
    <text evidence="7">Lacks conserved residue(s) required for the propagation of feature annotation.</text>
</comment>
<comment type="subunit">
    <text evidence="7">The complex comprises the extracytoplasmic solute receptor protein and the two transmembrane proteins.</text>
</comment>
<feature type="transmembrane region" description="Helical" evidence="7">
    <location>
        <begin position="170"/>
        <end position="192"/>
    </location>
</feature>
<accession>A0ABS7RFJ7</accession>
<feature type="transmembrane region" description="Helical" evidence="7">
    <location>
        <begin position="354"/>
        <end position="379"/>
    </location>
</feature>
<evidence type="ECO:0000259" key="8">
    <source>
        <dbReference type="Pfam" id="PF06808"/>
    </source>
</evidence>
<evidence type="ECO:0000256" key="6">
    <source>
        <dbReference type="ARBA" id="ARBA00023136"/>
    </source>
</evidence>
<feature type="transmembrane region" description="Helical" evidence="7">
    <location>
        <begin position="213"/>
        <end position="234"/>
    </location>
</feature>
<dbReference type="RefSeq" id="WP_223006573.1">
    <property type="nucleotide sequence ID" value="NZ_JAHSQO010000006.1"/>
</dbReference>
<feature type="transmembrane region" description="Helical" evidence="7">
    <location>
        <begin position="391"/>
        <end position="412"/>
    </location>
</feature>
<evidence type="ECO:0000256" key="2">
    <source>
        <dbReference type="ARBA" id="ARBA00022475"/>
    </source>
</evidence>
<keyword evidence="3 7" id="KW-0997">Cell inner membrane</keyword>
<comment type="similarity">
    <text evidence="7">Belongs to the TRAP transporter large permease family.</text>
</comment>
<dbReference type="InterPro" id="IPR004681">
    <property type="entry name" value="TRAP_DctM"/>
</dbReference>